<keyword evidence="9" id="KW-1185">Reference proteome</keyword>
<dbReference type="GO" id="GO:0003677">
    <property type="term" value="F:DNA binding"/>
    <property type="evidence" value="ECO:0007669"/>
    <property type="project" value="UniProtKB-UniRule"/>
</dbReference>
<organism evidence="8 9">
    <name type="scientific">Zophobas morio</name>
    <dbReference type="NCBI Taxonomy" id="2755281"/>
    <lineage>
        <taxon>Eukaryota</taxon>
        <taxon>Metazoa</taxon>
        <taxon>Ecdysozoa</taxon>
        <taxon>Arthropoda</taxon>
        <taxon>Hexapoda</taxon>
        <taxon>Insecta</taxon>
        <taxon>Pterygota</taxon>
        <taxon>Neoptera</taxon>
        <taxon>Endopterygota</taxon>
        <taxon>Coleoptera</taxon>
        <taxon>Polyphaga</taxon>
        <taxon>Cucujiformia</taxon>
        <taxon>Tenebrionidae</taxon>
        <taxon>Zophobas</taxon>
    </lineage>
</organism>
<evidence type="ECO:0000256" key="4">
    <source>
        <dbReference type="ARBA" id="ARBA00023125"/>
    </source>
</evidence>
<feature type="region of interest" description="Disordered" evidence="6">
    <location>
        <begin position="136"/>
        <end position="166"/>
    </location>
</feature>
<dbReference type="GO" id="GO:0008270">
    <property type="term" value="F:zinc ion binding"/>
    <property type="evidence" value="ECO:0007669"/>
    <property type="project" value="UniProtKB-KW"/>
</dbReference>
<keyword evidence="2 5" id="KW-0863">Zinc-finger</keyword>
<keyword evidence="3" id="KW-0862">Zinc</keyword>
<keyword evidence="1" id="KW-0479">Metal-binding</keyword>
<sequence length="178" mass="20025">MQENKTCSVNGCAARVKPIFAFPHPKRGHDRFMAWVKAANKPKFAVLTNVQIYRRGYICFQHFRPEDFVPETQRLRRSAVPTILPSRADTGISLGSLEANQTDVADVEPQTIDLTYLSRKKEWPYFYSIANLSPVKRRSPSSQSLDTELETPRAGGTWSSGIPGRQPNFGAGIIMLQK</sequence>
<dbReference type="SUPFAM" id="SSF57716">
    <property type="entry name" value="Glucocorticoid receptor-like (DNA-binding domain)"/>
    <property type="match status" value="1"/>
</dbReference>
<evidence type="ECO:0000313" key="9">
    <source>
        <dbReference type="Proteomes" id="UP001168821"/>
    </source>
</evidence>
<dbReference type="Pfam" id="PF05485">
    <property type="entry name" value="THAP"/>
    <property type="match status" value="1"/>
</dbReference>
<dbReference type="InterPro" id="IPR006612">
    <property type="entry name" value="THAP_Znf"/>
</dbReference>
<dbReference type="EMBL" id="JALNTZ010000002">
    <property type="protein sequence ID" value="KAJ3662508.1"/>
    <property type="molecule type" value="Genomic_DNA"/>
</dbReference>
<protein>
    <recommendedName>
        <fullName evidence="7">THAP-type domain-containing protein</fullName>
    </recommendedName>
</protein>
<dbReference type="SMART" id="SM00980">
    <property type="entry name" value="THAP"/>
    <property type="match status" value="1"/>
</dbReference>
<evidence type="ECO:0000256" key="2">
    <source>
        <dbReference type="ARBA" id="ARBA00022771"/>
    </source>
</evidence>
<evidence type="ECO:0000256" key="3">
    <source>
        <dbReference type="ARBA" id="ARBA00022833"/>
    </source>
</evidence>
<gene>
    <name evidence="8" type="ORF">Zmor_006853</name>
</gene>
<reference evidence="8" key="1">
    <citation type="journal article" date="2023" name="G3 (Bethesda)">
        <title>Whole genome assemblies of Zophobas morio and Tenebrio molitor.</title>
        <authorList>
            <person name="Kaur S."/>
            <person name="Stinson S.A."/>
            <person name="diCenzo G.C."/>
        </authorList>
    </citation>
    <scope>NUCLEOTIDE SEQUENCE</scope>
    <source>
        <strain evidence="8">QUZm001</strain>
    </source>
</reference>
<evidence type="ECO:0000256" key="5">
    <source>
        <dbReference type="PROSITE-ProRule" id="PRU00309"/>
    </source>
</evidence>
<dbReference type="AlphaFoldDB" id="A0AA38IVT5"/>
<evidence type="ECO:0000256" key="6">
    <source>
        <dbReference type="SAM" id="MobiDB-lite"/>
    </source>
</evidence>
<evidence type="ECO:0000256" key="1">
    <source>
        <dbReference type="ARBA" id="ARBA00022723"/>
    </source>
</evidence>
<dbReference type="Proteomes" id="UP001168821">
    <property type="component" value="Unassembled WGS sequence"/>
</dbReference>
<dbReference type="PROSITE" id="PS50950">
    <property type="entry name" value="ZF_THAP"/>
    <property type="match status" value="1"/>
</dbReference>
<accession>A0AA38IVT5</accession>
<evidence type="ECO:0000259" key="7">
    <source>
        <dbReference type="PROSITE" id="PS50950"/>
    </source>
</evidence>
<proteinExistence type="predicted"/>
<comment type="caution">
    <text evidence="8">The sequence shown here is derived from an EMBL/GenBank/DDBJ whole genome shotgun (WGS) entry which is preliminary data.</text>
</comment>
<name>A0AA38IVT5_9CUCU</name>
<keyword evidence="4 5" id="KW-0238">DNA-binding</keyword>
<feature type="domain" description="THAP-type" evidence="7">
    <location>
        <begin position="1"/>
        <end position="84"/>
    </location>
</feature>
<evidence type="ECO:0000313" key="8">
    <source>
        <dbReference type="EMBL" id="KAJ3662508.1"/>
    </source>
</evidence>